<accession>A0A1F5JA90</accession>
<proteinExistence type="predicted"/>
<dbReference type="AlphaFoldDB" id="A0A1F5JA90"/>
<dbReference type="EMBL" id="MFCX01000024">
    <property type="protein sequence ID" value="OGE25503.1"/>
    <property type="molecule type" value="Genomic_DNA"/>
</dbReference>
<evidence type="ECO:0000313" key="2">
    <source>
        <dbReference type="EMBL" id="OGE25503.1"/>
    </source>
</evidence>
<dbReference type="Proteomes" id="UP000177042">
    <property type="component" value="Unassembled WGS sequence"/>
</dbReference>
<gene>
    <name evidence="2" type="ORF">A3C26_02220</name>
</gene>
<evidence type="ECO:0000313" key="3">
    <source>
        <dbReference type="Proteomes" id="UP000177042"/>
    </source>
</evidence>
<feature type="transmembrane region" description="Helical" evidence="1">
    <location>
        <begin position="12"/>
        <end position="34"/>
    </location>
</feature>
<keyword evidence="1" id="KW-1133">Transmembrane helix</keyword>
<comment type="caution">
    <text evidence="2">The sequence shown here is derived from an EMBL/GenBank/DDBJ whole genome shotgun (WGS) entry which is preliminary data.</text>
</comment>
<evidence type="ECO:0008006" key="4">
    <source>
        <dbReference type="Google" id="ProtNLM"/>
    </source>
</evidence>
<keyword evidence="1" id="KW-0812">Transmembrane</keyword>
<dbReference type="InterPro" id="IPR045584">
    <property type="entry name" value="Pilin-like"/>
</dbReference>
<sequence>MSNENGQTLMELIVVILISVLVIGALVFATIASLRNAQFAKNQAQATKLAQEGIERVRVGRDRNQPITISDTPVSSWNGYGSLCTGTTDIKTDSIWCYQINGNCGDSTLASPTFCYFNVDNQGRLTNLTAASFIPSRAEDIPPFHRAIILSDDAVTFASLKTVTAVVRWTDFSGPHESRLTTILRKI</sequence>
<keyword evidence="1" id="KW-0472">Membrane</keyword>
<dbReference type="SUPFAM" id="SSF54523">
    <property type="entry name" value="Pili subunits"/>
    <property type="match status" value="1"/>
</dbReference>
<protein>
    <recommendedName>
        <fullName evidence="4">Type II secretion system protein</fullName>
    </recommendedName>
</protein>
<reference evidence="2 3" key="1">
    <citation type="journal article" date="2016" name="Nat. Commun.">
        <title>Thousands of microbial genomes shed light on interconnected biogeochemical processes in an aquifer system.</title>
        <authorList>
            <person name="Anantharaman K."/>
            <person name="Brown C.T."/>
            <person name="Hug L.A."/>
            <person name="Sharon I."/>
            <person name="Castelle C.J."/>
            <person name="Probst A.J."/>
            <person name="Thomas B.C."/>
            <person name="Singh A."/>
            <person name="Wilkins M.J."/>
            <person name="Karaoz U."/>
            <person name="Brodie E.L."/>
            <person name="Williams K.H."/>
            <person name="Hubbard S.S."/>
            <person name="Banfield J.F."/>
        </authorList>
    </citation>
    <scope>NUCLEOTIDE SEQUENCE [LARGE SCALE GENOMIC DNA]</scope>
</reference>
<name>A0A1F5JA90_9BACT</name>
<evidence type="ECO:0000256" key="1">
    <source>
        <dbReference type="SAM" id="Phobius"/>
    </source>
</evidence>
<organism evidence="2 3">
    <name type="scientific">Candidatus Daviesbacteria bacterium RIFCSPHIGHO2_02_FULL_39_12</name>
    <dbReference type="NCBI Taxonomy" id="1797770"/>
    <lineage>
        <taxon>Bacteria</taxon>
        <taxon>Candidatus Daviesiibacteriota</taxon>
    </lineage>
</organism>